<sequence>MIRSTIPYLQVDERPIGPYSGFLDGAELQLGVLSSSIRFEYWRHLEHDRVPLRTLARVVDFYSDEDHSPLRSKGMDGFHSVLSQALSWAQMRILRLENCGHNPWMMREATYYIKIRIWMAVYYASPSRRCPSNYNVWLCMDYVSILLYMDRFDGTGPWYLKHSDSNDGLSFVHTLRIINDWHLLRPIYSHILQL</sequence>
<accession>A0AAD1RR63</accession>
<proteinExistence type="predicted"/>
<dbReference type="EMBL" id="OW240914">
    <property type="protein sequence ID" value="CAH2276223.1"/>
    <property type="molecule type" value="Genomic_DNA"/>
</dbReference>
<dbReference type="Proteomes" id="UP001295444">
    <property type="component" value="Chromosome 03"/>
</dbReference>
<keyword evidence="2" id="KW-1185">Reference proteome</keyword>
<name>A0AAD1RR63_PELCU</name>
<organism evidence="1 2">
    <name type="scientific">Pelobates cultripes</name>
    <name type="common">Western spadefoot toad</name>
    <dbReference type="NCBI Taxonomy" id="61616"/>
    <lineage>
        <taxon>Eukaryota</taxon>
        <taxon>Metazoa</taxon>
        <taxon>Chordata</taxon>
        <taxon>Craniata</taxon>
        <taxon>Vertebrata</taxon>
        <taxon>Euteleostomi</taxon>
        <taxon>Amphibia</taxon>
        <taxon>Batrachia</taxon>
        <taxon>Anura</taxon>
        <taxon>Pelobatoidea</taxon>
        <taxon>Pelobatidae</taxon>
        <taxon>Pelobates</taxon>
    </lineage>
</organism>
<dbReference type="AlphaFoldDB" id="A0AAD1RR63"/>
<evidence type="ECO:0000313" key="2">
    <source>
        <dbReference type="Proteomes" id="UP001295444"/>
    </source>
</evidence>
<evidence type="ECO:0000313" key="1">
    <source>
        <dbReference type="EMBL" id="CAH2276223.1"/>
    </source>
</evidence>
<protein>
    <submittedName>
        <fullName evidence="1">Uncharacterized protein</fullName>
    </submittedName>
</protein>
<gene>
    <name evidence="1" type="ORF">PECUL_23A045743</name>
</gene>
<reference evidence="1" key="1">
    <citation type="submission" date="2022-03" db="EMBL/GenBank/DDBJ databases">
        <authorList>
            <person name="Alioto T."/>
            <person name="Alioto T."/>
            <person name="Gomez Garrido J."/>
        </authorList>
    </citation>
    <scope>NUCLEOTIDE SEQUENCE</scope>
</reference>